<proteinExistence type="predicted"/>
<dbReference type="WBParaSite" id="JU765_v2.g20065.t1">
    <property type="protein sequence ID" value="JU765_v2.g20065.t1"/>
    <property type="gene ID" value="JU765_v2.g20065"/>
</dbReference>
<sequence>MNSNLDWVEANLQRQRKILEEKQKQRRLQSASTVRSTLPSSASSSSTLSSTLNPVFVVRTHEDYVSHPIEAKPSRSIDNLASTLASTTLNTRNETPTPVASLSSTTELFAPPVNTSKLAEGAEVIENSGSEAETENLVQVKPWLDETRLDEGVLEDCSNIDITKAIADLKNFVHEPVRRGGTMRCTITRDKKGVEKGWYPSYYLHWERDADKRFFLLAARRRKKCVTGSYLISIDPTQMSRDAKSFVGKVRANAVGTFFTVYDNGNNPKKAGAVAPESLRQEVAAIIYEKNVFGWNGPRKMTILLPGMYGEGMSIRREIRPVSEKETMIERFKDNRTEELIVLHNKTPIWSEDTQSFVLNFRGRVTQASVKNFQLIHEGNPDYIVLQFGRTNDSSFTLDFRYPLNPLQAFGIAMSSFHGKLACE</sequence>
<reference evidence="2" key="1">
    <citation type="submission" date="2022-11" db="UniProtKB">
        <authorList>
            <consortium name="WormBaseParasite"/>
        </authorList>
    </citation>
    <scope>IDENTIFICATION</scope>
</reference>
<accession>A0AC34QX17</accession>
<evidence type="ECO:0000313" key="2">
    <source>
        <dbReference type="WBParaSite" id="JU765_v2.g20065.t1"/>
    </source>
</evidence>
<name>A0AC34QX17_9BILA</name>
<dbReference type="Proteomes" id="UP000887576">
    <property type="component" value="Unplaced"/>
</dbReference>
<evidence type="ECO:0000313" key="1">
    <source>
        <dbReference type="Proteomes" id="UP000887576"/>
    </source>
</evidence>
<organism evidence="1 2">
    <name type="scientific">Panagrolaimus sp. JU765</name>
    <dbReference type="NCBI Taxonomy" id="591449"/>
    <lineage>
        <taxon>Eukaryota</taxon>
        <taxon>Metazoa</taxon>
        <taxon>Ecdysozoa</taxon>
        <taxon>Nematoda</taxon>
        <taxon>Chromadorea</taxon>
        <taxon>Rhabditida</taxon>
        <taxon>Tylenchina</taxon>
        <taxon>Panagrolaimomorpha</taxon>
        <taxon>Panagrolaimoidea</taxon>
        <taxon>Panagrolaimidae</taxon>
        <taxon>Panagrolaimus</taxon>
    </lineage>
</organism>
<protein>
    <submittedName>
        <fullName evidence="2">Tubby-like protein</fullName>
    </submittedName>
</protein>